<proteinExistence type="inferred from homology"/>
<dbReference type="GO" id="GO:0003887">
    <property type="term" value="F:DNA-directed DNA polymerase activity"/>
    <property type="evidence" value="ECO:0007669"/>
    <property type="project" value="UniProtKB-EC"/>
</dbReference>
<dbReference type="InterPro" id="IPR004365">
    <property type="entry name" value="NA-bd_OB_tRNA"/>
</dbReference>
<dbReference type="Proteomes" id="UP001228376">
    <property type="component" value="Unassembled WGS sequence"/>
</dbReference>
<dbReference type="InterPro" id="IPR004013">
    <property type="entry name" value="PHP_dom"/>
</dbReference>
<evidence type="ECO:0000256" key="6">
    <source>
        <dbReference type="ARBA" id="ARBA00022695"/>
    </source>
</evidence>
<comment type="catalytic activity">
    <reaction evidence="10">
        <text>DNA(n) + a 2'-deoxyribonucleoside 5'-triphosphate = DNA(n+1) + diphosphate</text>
        <dbReference type="Rhea" id="RHEA:22508"/>
        <dbReference type="Rhea" id="RHEA-COMP:17339"/>
        <dbReference type="Rhea" id="RHEA-COMP:17340"/>
        <dbReference type="ChEBI" id="CHEBI:33019"/>
        <dbReference type="ChEBI" id="CHEBI:61560"/>
        <dbReference type="ChEBI" id="CHEBI:173112"/>
        <dbReference type="EC" id="2.7.7.7"/>
    </reaction>
</comment>
<reference evidence="12 13" key="1">
    <citation type="submission" date="2023-10" db="EMBL/GenBank/DDBJ databases">
        <title>179-bfca-hs.</title>
        <authorList>
            <person name="Miliotis G."/>
            <person name="Sengupta P."/>
            <person name="Hameed A."/>
            <person name="Chuvochina M."/>
            <person name="Mcdonagh F."/>
            <person name="Simpson A.C."/>
            <person name="Singh N.K."/>
            <person name="Rekha P.D."/>
            <person name="Raman K."/>
            <person name="Hugenholtz P."/>
            <person name="Venkateswaran K."/>
        </authorList>
    </citation>
    <scope>NUCLEOTIDE SEQUENCE [LARGE SCALE GENOMIC DNA]</scope>
    <source>
        <strain evidence="12 13">179-BFC-A-HS</strain>
    </source>
</reference>
<organism evidence="12 13">
    <name type="scientific">Tigheibacillus jepli</name>
    <dbReference type="NCBI Taxonomy" id="3035914"/>
    <lineage>
        <taxon>Bacteria</taxon>
        <taxon>Bacillati</taxon>
        <taxon>Bacillota</taxon>
        <taxon>Bacilli</taxon>
        <taxon>Bacillales</taxon>
        <taxon>Bacillaceae</taxon>
        <taxon>Tigheibacillus</taxon>
    </lineage>
</organism>
<protein>
    <recommendedName>
        <fullName evidence="4">DNA polymerase III subunit alpha</fullName>
        <ecNumber evidence="3">2.7.7.7</ecNumber>
    </recommendedName>
</protein>
<dbReference type="SMART" id="SM00481">
    <property type="entry name" value="POLIIIAc"/>
    <property type="match status" value="1"/>
</dbReference>
<dbReference type="RefSeq" id="WP_306065268.1">
    <property type="nucleotide sequence ID" value="NZ_JAROCA020000001.1"/>
</dbReference>
<evidence type="ECO:0000256" key="1">
    <source>
        <dbReference type="ARBA" id="ARBA00004496"/>
    </source>
</evidence>
<evidence type="ECO:0000256" key="4">
    <source>
        <dbReference type="ARBA" id="ARBA00019114"/>
    </source>
</evidence>
<dbReference type="NCBIfam" id="NF004226">
    <property type="entry name" value="PRK05673.1"/>
    <property type="match status" value="1"/>
</dbReference>
<evidence type="ECO:0000259" key="11">
    <source>
        <dbReference type="SMART" id="SM00481"/>
    </source>
</evidence>
<evidence type="ECO:0000256" key="3">
    <source>
        <dbReference type="ARBA" id="ARBA00012417"/>
    </source>
</evidence>
<evidence type="ECO:0000256" key="10">
    <source>
        <dbReference type="ARBA" id="ARBA00049244"/>
    </source>
</evidence>
<evidence type="ECO:0000313" key="13">
    <source>
        <dbReference type="Proteomes" id="UP001228376"/>
    </source>
</evidence>
<dbReference type="Pfam" id="PF14579">
    <property type="entry name" value="HHH_6"/>
    <property type="match status" value="1"/>
</dbReference>
<comment type="similarity">
    <text evidence="2">Belongs to the DNA polymerase type-C family. DnaE subfamily.</text>
</comment>
<dbReference type="InterPro" id="IPR003141">
    <property type="entry name" value="Pol/His_phosphatase_N"/>
</dbReference>
<dbReference type="Pfam" id="PF17657">
    <property type="entry name" value="DNA_pol3_finger"/>
    <property type="match status" value="1"/>
</dbReference>
<name>A0ABU5CGD7_9BACI</name>
<keyword evidence="13" id="KW-1185">Reference proteome</keyword>
<evidence type="ECO:0000256" key="8">
    <source>
        <dbReference type="ARBA" id="ARBA00022932"/>
    </source>
</evidence>
<dbReference type="InterPro" id="IPR011708">
    <property type="entry name" value="DNA_pol3_alpha_NTPase_dom"/>
</dbReference>
<dbReference type="EC" id="2.7.7.7" evidence="3"/>
<evidence type="ECO:0000313" key="12">
    <source>
        <dbReference type="EMBL" id="MDY0405346.1"/>
    </source>
</evidence>
<dbReference type="InterPro" id="IPR041931">
    <property type="entry name" value="DNA_pol3_alpha_thumb_dom"/>
</dbReference>
<feature type="domain" description="Polymerase/histidinol phosphatase N-terminal" evidence="11">
    <location>
        <begin position="27"/>
        <end position="94"/>
    </location>
</feature>
<dbReference type="Pfam" id="PF02811">
    <property type="entry name" value="PHP"/>
    <property type="match status" value="1"/>
</dbReference>
<comment type="subcellular location">
    <subcellularLocation>
        <location evidence="1">Cytoplasm</location>
    </subcellularLocation>
</comment>
<comment type="function">
    <text evidence="9">DNA polymerase III is a complex, multichain enzyme responsible for most of the replicative synthesis in bacteria. This DNA polymerase also exhibits 3' to 5' exonuclease activity. The alpha chain is the DNA polymerase.</text>
</comment>
<keyword evidence="7" id="KW-0235">DNA replication</keyword>
<comment type="caution">
    <text evidence="12">The sequence shown here is derived from an EMBL/GenBank/DDBJ whole genome shotgun (WGS) entry which is preliminary data.</text>
</comment>
<dbReference type="Gene3D" id="3.20.20.140">
    <property type="entry name" value="Metal-dependent hydrolases"/>
    <property type="match status" value="1"/>
</dbReference>
<sequence length="1137" mass="130049">MAELFCASFDIIYNGEREMGWEMMSFTHLQVKTGYSLMKSTITIDRLISKAKQLDFSALAITDEQVLYGVIPFYKACTANNIKPIIGMTVQIIADDKETENCILLAKTNHGYQQLVKLSTILQTKQKNGLEKNILKNNCSDLICILPFIHSKLSYMTTAASADRVKAYLDSWKQLFSPGDFYIGVEDYGGEQERQLQKKLRKHLRLNDVGAVAINDVSYLNEQDDIAFDCLQAIRRGVQWDMDRASVHVKRHHLRSKEEMAQLFSDWQEILDQSEEIAKKCNVHFSFDKRMLPSYPLPNNTNADDYLRELCVKNLKRKYDTVTEAIQQRLNYELEIITSMQFSDYFLIVWDFIKYAKDHNIMVGPGRGSSAGSLVAYVLNITEIDPIAHDLLFERFLNPERLTMPDIDVDFSDRRRDEVIAYVRDKYGAAHVAQIVTFGTFAARSIIRELIKTMSIDQQDSRFILKQMPQHTSKTLREILQITPDLASYVQQSAKLKQLFSLAIKLEGLPRHISTHAAGVVISEQPLTEHVPLTASSGNAYLTQFTMNDLESMGLLKIDFLGLRNLTLIENILQSIHQGTGQQISLKDINANDAKTYQLLRNGKTNGIFQLESDGMKRVLKRLKPSSFEDIVAVNALYRPGPMENIPIYIERKHGKQKVVYPHPDLEPILKPTYGVLIYQEQIMQIAHKIAGFSMGQADILRRAVSKKKKDVMREQKSYFIRGCQKNGYSTEIAEELFAWIVKFADYGFPKGHAVAYSKISYQLAYLKTHYPAYFYAELLSSVANQQDKLHMYVKEMKEFGIELLPPAINESFGRYTVENDKIRAGLLSIKGISNRTVQEIVQARAQKNFSSLFDFYLRISEKAINRSAIETLIMAGAFDELHTNRASLLASIDKAMEQADLFKEFADQPDLFATEFPIDESYVEMEDFTLLKKLADEKELLGMYVSSHPLKNYRGLLKANGFLTLNNAINHIGDKNAKGVVIVQDIKKIRTKRGESMAFLKIADETDELDAVIFPNLYREHGFWLKEGSAIQIFGKIERRNGQLQWVIYQLETFSADKLQISSSTAITIKVVQHNGKETLSFLKNLMQRYPGKHAIMLLHSDHAYRLNNYFIQPEKDCLDELKGFFGEENISFWMG</sequence>
<evidence type="ECO:0000256" key="7">
    <source>
        <dbReference type="ARBA" id="ARBA00022705"/>
    </source>
</evidence>
<dbReference type="PANTHER" id="PTHR32294:SF0">
    <property type="entry name" value="DNA POLYMERASE III SUBUNIT ALPHA"/>
    <property type="match status" value="1"/>
</dbReference>
<dbReference type="NCBIfam" id="TIGR00594">
    <property type="entry name" value="polc"/>
    <property type="match status" value="1"/>
</dbReference>
<dbReference type="Gene3D" id="1.10.150.870">
    <property type="match status" value="1"/>
</dbReference>
<dbReference type="InterPro" id="IPR016195">
    <property type="entry name" value="Pol/histidinol_Pase-like"/>
</dbReference>
<evidence type="ECO:0000256" key="2">
    <source>
        <dbReference type="ARBA" id="ARBA00009496"/>
    </source>
</evidence>
<dbReference type="EMBL" id="JAROCA020000001">
    <property type="protein sequence ID" value="MDY0405346.1"/>
    <property type="molecule type" value="Genomic_DNA"/>
</dbReference>
<gene>
    <name evidence="12" type="primary">dnaE</name>
    <name evidence="12" type="ORF">P5G51_008000</name>
</gene>
<dbReference type="Pfam" id="PF01336">
    <property type="entry name" value="tRNA_anti-codon"/>
    <property type="match status" value="1"/>
</dbReference>
<evidence type="ECO:0000256" key="9">
    <source>
        <dbReference type="ARBA" id="ARBA00025611"/>
    </source>
</evidence>
<keyword evidence="6 12" id="KW-0548">Nucleotidyltransferase</keyword>
<dbReference type="InterPro" id="IPR004805">
    <property type="entry name" value="DnaE2/DnaE/PolC"/>
</dbReference>
<dbReference type="InterPro" id="IPR040982">
    <property type="entry name" value="DNA_pol3_finger"/>
</dbReference>
<dbReference type="SUPFAM" id="SSF89550">
    <property type="entry name" value="PHP domain-like"/>
    <property type="match status" value="1"/>
</dbReference>
<keyword evidence="5 12" id="KW-0808">Transferase</keyword>
<accession>A0ABU5CGD7</accession>
<dbReference type="PANTHER" id="PTHR32294">
    <property type="entry name" value="DNA POLYMERASE III SUBUNIT ALPHA"/>
    <property type="match status" value="1"/>
</dbReference>
<dbReference type="InterPro" id="IPR029460">
    <property type="entry name" value="DNAPol_HHH"/>
</dbReference>
<evidence type="ECO:0000256" key="5">
    <source>
        <dbReference type="ARBA" id="ARBA00022679"/>
    </source>
</evidence>
<dbReference type="CDD" id="cd04485">
    <property type="entry name" value="DnaE_OBF"/>
    <property type="match status" value="1"/>
</dbReference>
<dbReference type="Pfam" id="PF07733">
    <property type="entry name" value="DNA_pol3_alpha"/>
    <property type="match status" value="1"/>
</dbReference>
<keyword evidence="8" id="KW-0239">DNA-directed DNA polymerase</keyword>
<dbReference type="Gene3D" id="1.10.10.1600">
    <property type="entry name" value="Bacterial DNA polymerase III alpha subunit, thumb domain"/>
    <property type="match status" value="1"/>
</dbReference>